<evidence type="ECO:0000313" key="12">
    <source>
        <dbReference type="Proteomes" id="UP000231501"/>
    </source>
</evidence>
<name>A0A2G9C4U0_9BURK</name>
<evidence type="ECO:0000256" key="8">
    <source>
        <dbReference type="ARBA" id="ARBA00023136"/>
    </source>
</evidence>
<dbReference type="InterPro" id="IPR003192">
    <property type="entry name" value="Porin_LamB"/>
</dbReference>
<comment type="caution">
    <text evidence="11">The sequence shown here is derived from an EMBL/GenBank/DDBJ whole genome shotgun (WGS) entry which is preliminary data.</text>
</comment>
<protein>
    <submittedName>
        <fullName evidence="11">Porin</fullName>
    </submittedName>
</protein>
<evidence type="ECO:0000256" key="5">
    <source>
        <dbReference type="ARBA" id="ARBA00022692"/>
    </source>
</evidence>
<reference evidence="11 12" key="1">
    <citation type="submission" date="2017-11" db="EMBL/GenBank/DDBJ databases">
        <title>Draft genome sequence of Mitsuaria sp. HWN-4.</title>
        <authorList>
            <person name="Gundlapally S.R."/>
        </authorList>
    </citation>
    <scope>NUCLEOTIDE SEQUENCE [LARGE SCALE GENOMIC DNA]</scope>
    <source>
        <strain evidence="11 12">HWN-4</strain>
    </source>
</reference>
<keyword evidence="12" id="KW-1185">Reference proteome</keyword>
<dbReference type="Gene3D" id="2.40.170.10">
    <property type="entry name" value="Porin, LamB type"/>
    <property type="match status" value="1"/>
</dbReference>
<dbReference type="InterPro" id="IPR050286">
    <property type="entry name" value="G_neg_Bact_CarbUptk_Porin"/>
</dbReference>
<keyword evidence="4" id="KW-1134">Transmembrane beta strand</keyword>
<dbReference type="GO" id="GO:0009279">
    <property type="term" value="C:cell outer membrane"/>
    <property type="evidence" value="ECO:0007669"/>
    <property type="project" value="UniProtKB-SubCell"/>
</dbReference>
<dbReference type="GO" id="GO:0015288">
    <property type="term" value="F:porin activity"/>
    <property type="evidence" value="ECO:0007669"/>
    <property type="project" value="UniProtKB-KW"/>
</dbReference>
<evidence type="ECO:0000256" key="2">
    <source>
        <dbReference type="ARBA" id="ARBA00007055"/>
    </source>
</evidence>
<dbReference type="OrthoDB" id="106611at2"/>
<dbReference type="GO" id="GO:0006811">
    <property type="term" value="P:monoatomic ion transport"/>
    <property type="evidence" value="ECO:0007669"/>
    <property type="project" value="UniProtKB-KW"/>
</dbReference>
<keyword evidence="5" id="KW-0812">Transmembrane</keyword>
<evidence type="ECO:0000256" key="4">
    <source>
        <dbReference type="ARBA" id="ARBA00022452"/>
    </source>
</evidence>
<evidence type="ECO:0000256" key="3">
    <source>
        <dbReference type="ARBA" id="ARBA00022448"/>
    </source>
</evidence>
<dbReference type="PANTHER" id="PTHR38762:SF1">
    <property type="entry name" value="CRYPTIC OUTER MEMBRANE PORIN BGLH-RELATED"/>
    <property type="match status" value="1"/>
</dbReference>
<dbReference type="PANTHER" id="PTHR38762">
    <property type="entry name" value="CRYPTIC OUTER MEMBRANE PORIN BGLH-RELATED"/>
    <property type="match status" value="1"/>
</dbReference>
<dbReference type="Pfam" id="PF02264">
    <property type="entry name" value="LamB"/>
    <property type="match status" value="1"/>
</dbReference>
<keyword evidence="10" id="KW-0732">Signal</keyword>
<keyword evidence="7" id="KW-0626">Porin</keyword>
<organism evidence="11 12">
    <name type="scientific">Roseateles chitinivorans</name>
    <dbReference type="NCBI Taxonomy" id="2917965"/>
    <lineage>
        <taxon>Bacteria</taxon>
        <taxon>Pseudomonadati</taxon>
        <taxon>Pseudomonadota</taxon>
        <taxon>Betaproteobacteria</taxon>
        <taxon>Burkholderiales</taxon>
        <taxon>Sphaerotilaceae</taxon>
        <taxon>Roseateles</taxon>
    </lineage>
</organism>
<feature type="signal peptide" evidence="10">
    <location>
        <begin position="1"/>
        <end position="32"/>
    </location>
</feature>
<dbReference type="SUPFAM" id="SSF56935">
    <property type="entry name" value="Porins"/>
    <property type="match status" value="1"/>
</dbReference>
<evidence type="ECO:0000313" key="11">
    <source>
        <dbReference type="EMBL" id="PIM51433.1"/>
    </source>
</evidence>
<dbReference type="GO" id="GO:0046930">
    <property type="term" value="C:pore complex"/>
    <property type="evidence" value="ECO:0007669"/>
    <property type="project" value="UniProtKB-KW"/>
</dbReference>
<accession>A0A2G9C4U0</accession>
<keyword evidence="9" id="KW-0998">Cell outer membrane</keyword>
<evidence type="ECO:0000256" key="9">
    <source>
        <dbReference type="ARBA" id="ARBA00023237"/>
    </source>
</evidence>
<dbReference type="EMBL" id="PEOG01000065">
    <property type="protein sequence ID" value="PIM51433.1"/>
    <property type="molecule type" value="Genomic_DNA"/>
</dbReference>
<keyword evidence="3" id="KW-0813">Transport</keyword>
<evidence type="ECO:0000256" key="6">
    <source>
        <dbReference type="ARBA" id="ARBA00023065"/>
    </source>
</evidence>
<evidence type="ECO:0000256" key="7">
    <source>
        <dbReference type="ARBA" id="ARBA00023114"/>
    </source>
</evidence>
<dbReference type="AlphaFoldDB" id="A0A2G9C4U0"/>
<keyword evidence="8" id="KW-0472">Membrane</keyword>
<dbReference type="RefSeq" id="WP_099863321.1">
    <property type="nucleotide sequence ID" value="NZ_PEOG01000065.1"/>
</dbReference>
<sequence length="401" mass="42745">MTCTPRAARIPGVRATLTTAAGLLLAAGSAQALDYTGYLRAGPGGTTDGGASRACYALNGGTSGMKYRLGNECDIYGEFQLAQGFKKDGIDYKVVLMTDYWNPHSDADDAKHLRLAQMYVEAKGFDFLPEATVWAGKERGRRGDVHIVDTYFTEMAGIGAGMKGIPVGPGKLGVAYYTNDKDNNQRPGHRGNVEYVDIPTNPDGTLALFGTATKSQFAGGTNGWGLAAKHVQSKLFGTSLNNVLWVQYAQGSTGLNSNFGNQTDTSAAKKFRVVESVNFQQGAWGGMGMLLWANEKDNAGKATVSTSVGGRVSYAVTRNFKLLTEAGVSQYKPDGGQRARLTKVTFAPTLSTGPALMDRPEFRLYVTHAKWNKAAGNVTGVAGYDGETSGTSFGAQVEVWF</sequence>
<dbReference type="Proteomes" id="UP000231501">
    <property type="component" value="Unassembled WGS sequence"/>
</dbReference>
<comment type="subcellular location">
    <subcellularLocation>
        <location evidence="1">Cell outer membrane</location>
        <topology evidence="1">Multi-pass membrane protein</topology>
    </subcellularLocation>
</comment>
<feature type="chain" id="PRO_5013607469" evidence="10">
    <location>
        <begin position="33"/>
        <end position="401"/>
    </location>
</feature>
<dbReference type="GO" id="GO:0015774">
    <property type="term" value="P:polysaccharide transport"/>
    <property type="evidence" value="ECO:0007669"/>
    <property type="project" value="TreeGrafter"/>
</dbReference>
<comment type="similarity">
    <text evidence="2">Belongs to the porin LamB (TC 1.B.3) family.</text>
</comment>
<keyword evidence="6" id="KW-0406">Ion transport</keyword>
<evidence type="ECO:0000256" key="10">
    <source>
        <dbReference type="SAM" id="SignalP"/>
    </source>
</evidence>
<evidence type="ECO:0000256" key="1">
    <source>
        <dbReference type="ARBA" id="ARBA00004571"/>
    </source>
</evidence>
<proteinExistence type="inferred from homology"/>
<dbReference type="InterPro" id="IPR036998">
    <property type="entry name" value="Porin_LamB_sf"/>
</dbReference>
<gene>
    <name evidence="11" type="ORF">CS062_19920</name>
</gene>
<dbReference type="GO" id="GO:0015144">
    <property type="term" value="F:carbohydrate transmembrane transporter activity"/>
    <property type="evidence" value="ECO:0007669"/>
    <property type="project" value="TreeGrafter"/>
</dbReference>